<accession>A0A0N4UYG5</accession>
<evidence type="ECO:0000313" key="1">
    <source>
        <dbReference type="EMBL" id="VDD87183.1"/>
    </source>
</evidence>
<evidence type="ECO:0000313" key="3">
    <source>
        <dbReference type="WBParaSite" id="EVEC_0000261801-mRNA-1"/>
    </source>
</evidence>
<organism evidence="3">
    <name type="scientific">Enterobius vermicularis</name>
    <name type="common">Human pinworm</name>
    <dbReference type="NCBI Taxonomy" id="51028"/>
    <lineage>
        <taxon>Eukaryota</taxon>
        <taxon>Metazoa</taxon>
        <taxon>Ecdysozoa</taxon>
        <taxon>Nematoda</taxon>
        <taxon>Chromadorea</taxon>
        <taxon>Rhabditida</taxon>
        <taxon>Spirurina</taxon>
        <taxon>Oxyuridomorpha</taxon>
        <taxon>Oxyuroidea</taxon>
        <taxon>Oxyuridae</taxon>
        <taxon>Enterobius</taxon>
    </lineage>
</organism>
<reference evidence="1 2" key="2">
    <citation type="submission" date="2018-10" db="EMBL/GenBank/DDBJ databases">
        <authorList>
            <consortium name="Pathogen Informatics"/>
        </authorList>
    </citation>
    <scope>NUCLEOTIDE SEQUENCE [LARGE SCALE GENOMIC DNA]</scope>
</reference>
<name>A0A0N4UYG5_ENTVE</name>
<sequence>MYVAVSVWDATGEVRRYLKQAPKDEVKVERIRKMSRRIDLMGSNEYQTFSKARLCSMISSSGKKSENATSRFLKWLNFPKVTVDTILLLSYITSEMVYVIVEGACIARNDEDSSHFVNEPPENSLQLRHYEQSLRKSRGYMEHGNVLIGYY</sequence>
<proteinExistence type="predicted"/>
<dbReference type="Proteomes" id="UP000274131">
    <property type="component" value="Unassembled WGS sequence"/>
</dbReference>
<reference evidence="3" key="1">
    <citation type="submission" date="2017-02" db="UniProtKB">
        <authorList>
            <consortium name="WormBaseParasite"/>
        </authorList>
    </citation>
    <scope>IDENTIFICATION</scope>
</reference>
<dbReference type="EMBL" id="UXUI01007360">
    <property type="protein sequence ID" value="VDD87183.1"/>
    <property type="molecule type" value="Genomic_DNA"/>
</dbReference>
<keyword evidence="2" id="KW-1185">Reference proteome</keyword>
<protein>
    <submittedName>
        <fullName evidence="3">Longin domain-containing protein</fullName>
    </submittedName>
</protein>
<evidence type="ECO:0000313" key="2">
    <source>
        <dbReference type="Proteomes" id="UP000274131"/>
    </source>
</evidence>
<dbReference type="STRING" id="51028.A0A0N4UYG5"/>
<dbReference type="WBParaSite" id="EVEC_0000261801-mRNA-1">
    <property type="protein sequence ID" value="EVEC_0000261801-mRNA-1"/>
    <property type="gene ID" value="EVEC_0000261801"/>
</dbReference>
<dbReference type="AlphaFoldDB" id="A0A0N4UYG5"/>
<dbReference type="OrthoDB" id="66982at2759"/>
<gene>
    <name evidence="1" type="ORF">EVEC_LOCUS2326</name>
</gene>